<comment type="subcellular location">
    <subcellularLocation>
        <location evidence="1">Membrane</location>
        <topology evidence="1">Multi-pass membrane protein</topology>
    </subcellularLocation>
</comment>
<accession>A0A7I8IIZ7</accession>
<evidence type="ECO:0000256" key="2">
    <source>
        <dbReference type="ARBA" id="ARBA00022516"/>
    </source>
</evidence>
<evidence type="ECO:0000256" key="4">
    <source>
        <dbReference type="ARBA" id="ARBA00022692"/>
    </source>
</evidence>
<evidence type="ECO:0000313" key="13">
    <source>
        <dbReference type="Proteomes" id="UP001189122"/>
    </source>
</evidence>
<feature type="transmembrane region" description="Helical" evidence="11">
    <location>
        <begin position="125"/>
        <end position="145"/>
    </location>
</feature>
<gene>
    <name evidence="12" type="ORF">SI7747_03004174</name>
</gene>
<dbReference type="EMBL" id="LR743590">
    <property type="protein sequence ID" value="CAA2618013.1"/>
    <property type="molecule type" value="Genomic_DNA"/>
</dbReference>
<name>A0A7I8IIZ7_SPIIN</name>
<evidence type="ECO:0000256" key="7">
    <source>
        <dbReference type="ARBA" id="ARBA00023098"/>
    </source>
</evidence>
<feature type="transmembrane region" description="Helical" evidence="11">
    <location>
        <begin position="69"/>
        <end position="88"/>
    </location>
</feature>
<organism evidence="12">
    <name type="scientific">Spirodela intermedia</name>
    <name type="common">Intermediate duckweed</name>
    <dbReference type="NCBI Taxonomy" id="51605"/>
    <lineage>
        <taxon>Eukaryota</taxon>
        <taxon>Viridiplantae</taxon>
        <taxon>Streptophyta</taxon>
        <taxon>Embryophyta</taxon>
        <taxon>Tracheophyta</taxon>
        <taxon>Spermatophyta</taxon>
        <taxon>Magnoliopsida</taxon>
        <taxon>Liliopsida</taxon>
        <taxon>Araceae</taxon>
        <taxon>Lemnoideae</taxon>
        <taxon>Spirodela</taxon>
    </lineage>
</organism>
<keyword evidence="9" id="KW-0275">Fatty acid biosynthesis</keyword>
<proteinExistence type="predicted"/>
<keyword evidence="6 11" id="KW-1133">Transmembrane helix</keyword>
<dbReference type="GO" id="GO:0042761">
    <property type="term" value="P:very long-chain fatty acid biosynthetic process"/>
    <property type="evidence" value="ECO:0007669"/>
    <property type="project" value="TreeGrafter"/>
</dbReference>
<dbReference type="AlphaFoldDB" id="A0A7I8IIZ7"/>
<evidence type="ECO:0000256" key="1">
    <source>
        <dbReference type="ARBA" id="ARBA00004141"/>
    </source>
</evidence>
<evidence type="ECO:0000256" key="10">
    <source>
        <dbReference type="SAM" id="MobiDB-lite"/>
    </source>
</evidence>
<feature type="compositionally biased region" description="Basic residues" evidence="10">
    <location>
        <begin position="285"/>
        <end position="296"/>
    </location>
</feature>
<dbReference type="GO" id="GO:0019367">
    <property type="term" value="P:fatty acid elongation, saturated fatty acid"/>
    <property type="evidence" value="ECO:0007669"/>
    <property type="project" value="TreeGrafter"/>
</dbReference>
<dbReference type="PANTHER" id="PTHR11157:SF11">
    <property type="entry name" value="ELONGATION OF FATTY ACIDS PROTEIN 3-LIKE"/>
    <property type="match status" value="1"/>
</dbReference>
<evidence type="ECO:0000256" key="9">
    <source>
        <dbReference type="ARBA" id="ARBA00023160"/>
    </source>
</evidence>
<feature type="region of interest" description="Disordered" evidence="10">
    <location>
        <begin position="277"/>
        <end position="308"/>
    </location>
</feature>
<evidence type="ECO:0000256" key="6">
    <source>
        <dbReference type="ARBA" id="ARBA00022989"/>
    </source>
</evidence>
<dbReference type="InterPro" id="IPR002076">
    <property type="entry name" value="ELO_fam"/>
</dbReference>
<evidence type="ECO:0000256" key="3">
    <source>
        <dbReference type="ARBA" id="ARBA00022679"/>
    </source>
</evidence>
<sequence length="338" mass="37689">MVVAYWLTEHPAIVGFRWSHSQSWGSTWYFLVSSIAAYLAAALALHLLLRIAGRRRPLPLGPLPAVHSLSMALVSAVIFLGTLLSSAAEIRDTHWFWLNRRTSQLTHPLQWLLCFPPGTRPSGRVFFWSYAFYLSRFLHLLRSFFLIARHRGDDGDDGSGGGSLSLARLLSNYSIPVCTSFLFLEFSQSVQVMTILSTTLFSLVVYGYRFWLGAMLVACTLACDFGVLLLHFCKGGCNGIGAWVFNSLLNAALLLLFLLKYNVKGRPCWSCVPFPKDDRSASPPPRRRRQLHHRPQRSLTEHTAGTPLPPPLSLSLSLSLCCPVVDTPCTSYEDSLAN</sequence>
<evidence type="ECO:0000256" key="5">
    <source>
        <dbReference type="ARBA" id="ARBA00022832"/>
    </source>
</evidence>
<feature type="transmembrane region" description="Helical" evidence="11">
    <location>
        <begin position="238"/>
        <end position="259"/>
    </location>
</feature>
<keyword evidence="8 11" id="KW-0472">Membrane</keyword>
<dbReference type="GO" id="GO:0009922">
    <property type="term" value="F:fatty acid elongase activity"/>
    <property type="evidence" value="ECO:0007669"/>
    <property type="project" value="InterPro"/>
</dbReference>
<keyword evidence="2" id="KW-0444">Lipid biosynthesis</keyword>
<dbReference type="GO" id="GO:0030148">
    <property type="term" value="P:sphingolipid biosynthetic process"/>
    <property type="evidence" value="ECO:0007669"/>
    <property type="project" value="TreeGrafter"/>
</dbReference>
<dbReference type="Pfam" id="PF01151">
    <property type="entry name" value="ELO"/>
    <property type="match status" value="1"/>
</dbReference>
<evidence type="ECO:0000256" key="8">
    <source>
        <dbReference type="ARBA" id="ARBA00023136"/>
    </source>
</evidence>
<dbReference type="GO" id="GO:0034625">
    <property type="term" value="P:fatty acid elongation, monounsaturated fatty acid"/>
    <property type="evidence" value="ECO:0007669"/>
    <property type="project" value="TreeGrafter"/>
</dbReference>
<evidence type="ECO:0000256" key="11">
    <source>
        <dbReference type="SAM" id="Phobius"/>
    </source>
</evidence>
<keyword evidence="4 11" id="KW-0812">Transmembrane</keyword>
<feature type="transmembrane region" description="Helical" evidence="11">
    <location>
        <begin position="215"/>
        <end position="232"/>
    </location>
</feature>
<dbReference type="GO" id="GO:0005789">
    <property type="term" value="C:endoplasmic reticulum membrane"/>
    <property type="evidence" value="ECO:0007669"/>
    <property type="project" value="TreeGrafter"/>
</dbReference>
<dbReference type="EMBL" id="CACRZD030000003">
    <property type="protein sequence ID" value="CAA6657707.1"/>
    <property type="molecule type" value="Genomic_DNA"/>
</dbReference>
<feature type="transmembrane region" description="Helical" evidence="11">
    <location>
        <begin position="28"/>
        <end position="49"/>
    </location>
</feature>
<keyword evidence="3" id="KW-0808">Transferase</keyword>
<protein>
    <submittedName>
        <fullName evidence="12">Uncharacterized protein</fullName>
    </submittedName>
</protein>
<dbReference type="Proteomes" id="UP001189122">
    <property type="component" value="Unassembled WGS sequence"/>
</dbReference>
<evidence type="ECO:0000313" key="12">
    <source>
        <dbReference type="EMBL" id="CAA2618013.1"/>
    </source>
</evidence>
<reference evidence="12 13" key="1">
    <citation type="submission" date="2019-12" db="EMBL/GenBank/DDBJ databases">
        <authorList>
            <person name="Scholz U."/>
            <person name="Mascher M."/>
            <person name="Fiebig A."/>
        </authorList>
    </citation>
    <scope>NUCLEOTIDE SEQUENCE</scope>
</reference>
<keyword evidence="7" id="KW-0443">Lipid metabolism</keyword>
<dbReference type="PANTHER" id="PTHR11157">
    <property type="entry name" value="FATTY ACID ACYL TRANSFERASE-RELATED"/>
    <property type="match status" value="1"/>
</dbReference>
<keyword evidence="13" id="KW-1185">Reference proteome</keyword>
<keyword evidence="5" id="KW-0276">Fatty acid metabolism</keyword>
<dbReference type="GO" id="GO:0034626">
    <property type="term" value="P:fatty acid elongation, polyunsaturated fatty acid"/>
    <property type="evidence" value="ECO:0007669"/>
    <property type="project" value="TreeGrafter"/>
</dbReference>